<sequence>PIGSVLLIILGYRTVAVSGSVLAIVGFLSASFAPNIELLTFTYGTIASLGFSFLFLTSMVATTVYFCRWRTLAVSLASCGFGVGIFIYPLMARHILDLLDWQWCLRIQAGMLFLCVLLSLTYRTLTSEAKVEKPTMREALKSSFRLNLLKNPIFILLLIMASSSTIGILIPFNYMPLTGLERNLTQSQSAWLVSVMGATNTAGRVLVGAAAFKAPFHPLVFMILGHTMGAAATFISVLCDSFTLLAIYCGFFGLVFGNH</sequence>
<feature type="transmembrane region" description="Helical" evidence="1">
    <location>
        <begin position="6"/>
        <end position="28"/>
    </location>
</feature>
<dbReference type="PANTHER" id="PTHR11360:SF284">
    <property type="entry name" value="EG:103B4.3 PROTEIN-RELATED"/>
    <property type="match status" value="1"/>
</dbReference>
<dbReference type="GO" id="GO:0008028">
    <property type="term" value="F:monocarboxylic acid transmembrane transporter activity"/>
    <property type="evidence" value="ECO:0007669"/>
    <property type="project" value="TreeGrafter"/>
</dbReference>
<dbReference type="Pfam" id="PF07690">
    <property type="entry name" value="MFS_1"/>
    <property type="match status" value="1"/>
</dbReference>
<name>A0AAD9JMJ9_9ANNE</name>
<evidence type="ECO:0000256" key="1">
    <source>
        <dbReference type="SAM" id="Phobius"/>
    </source>
</evidence>
<proteinExistence type="predicted"/>
<keyword evidence="1" id="KW-0472">Membrane</keyword>
<feature type="transmembrane region" description="Helical" evidence="1">
    <location>
        <begin position="72"/>
        <end position="91"/>
    </location>
</feature>
<keyword evidence="3" id="KW-1185">Reference proteome</keyword>
<evidence type="ECO:0000313" key="3">
    <source>
        <dbReference type="Proteomes" id="UP001208570"/>
    </source>
</evidence>
<dbReference type="EMBL" id="JAODUP010000224">
    <property type="protein sequence ID" value="KAK2155989.1"/>
    <property type="molecule type" value="Genomic_DNA"/>
</dbReference>
<feature type="transmembrane region" description="Helical" evidence="1">
    <location>
        <begin position="153"/>
        <end position="177"/>
    </location>
</feature>
<feature type="non-terminal residue" evidence="2">
    <location>
        <position position="1"/>
    </location>
</feature>
<keyword evidence="1" id="KW-0812">Transmembrane</keyword>
<dbReference type="Gene3D" id="1.20.1250.20">
    <property type="entry name" value="MFS general substrate transporter like domains"/>
    <property type="match status" value="1"/>
</dbReference>
<feature type="transmembrane region" description="Helical" evidence="1">
    <location>
        <begin position="40"/>
        <end position="66"/>
    </location>
</feature>
<dbReference type="InterPro" id="IPR036259">
    <property type="entry name" value="MFS_trans_sf"/>
</dbReference>
<accession>A0AAD9JMJ9</accession>
<feature type="transmembrane region" description="Helical" evidence="1">
    <location>
        <begin position="103"/>
        <end position="122"/>
    </location>
</feature>
<dbReference type="PANTHER" id="PTHR11360">
    <property type="entry name" value="MONOCARBOXYLATE TRANSPORTER"/>
    <property type="match status" value="1"/>
</dbReference>
<comment type="caution">
    <text evidence="2">The sequence shown here is derived from an EMBL/GenBank/DDBJ whole genome shotgun (WGS) entry which is preliminary data.</text>
</comment>
<keyword evidence="1" id="KW-1133">Transmembrane helix</keyword>
<dbReference type="InterPro" id="IPR011701">
    <property type="entry name" value="MFS"/>
</dbReference>
<feature type="transmembrane region" description="Helical" evidence="1">
    <location>
        <begin position="232"/>
        <end position="256"/>
    </location>
</feature>
<dbReference type="SUPFAM" id="SSF103473">
    <property type="entry name" value="MFS general substrate transporter"/>
    <property type="match status" value="1"/>
</dbReference>
<reference evidence="2" key="1">
    <citation type="journal article" date="2023" name="Mol. Biol. Evol.">
        <title>Third-Generation Sequencing Reveals the Adaptive Role of the Epigenome in Three Deep-Sea Polychaetes.</title>
        <authorList>
            <person name="Perez M."/>
            <person name="Aroh O."/>
            <person name="Sun Y."/>
            <person name="Lan Y."/>
            <person name="Juniper S.K."/>
            <person name="Young C.R."/>
            <person name="Angers B."/>
            <person name="Qian P.Y."/>
        </authorList>
    </citation>
    <scope>NUCLEOTIDE SEQUENCE</scope>
    <source>
        <strain evidence="2">P08H-3</strain>
    </source>
</reference>
<dbReference type="InterPro" id="IPR050327">
    <property type="entry name" value="Proton-linked_MCT"/>
</dbReference>
<dbReference type="Proteomes" id="UP001208570">
    <property type="component" value="Unassembled WGS sequence"/>
</dbReference>
<evidence type="ECO:0000313" key="2">
    <source>
        <dbReference type="EMBL" id="KAK2155989.1"/>
    </source>
</evidence>
<gene>
    <name evidence="2" type="ORF">LSH36_224g02026</name>
</gene>
<evidence type="ECO:0008006" key="4">
    <source>
        <dbReference type="Google" id="ProtNLM"/>
    </source>
</evidence>
<dbReference type="AlphaFoldDB" id="A0AAD9JMJ9"/>
<protein>
    <recommendedName>
        <fullName evidence="4">Monocarboxylate transporter</fullName>
    </recommendedName>
</protein>
<organism evidence="2 3">
    <name type="scientific">Paralvinella palmiformis</name>
    <dbReference type="NCBI Taxonomy" id="53620"/>
    <lineage>
        <taxon>Eukaryota</taxon>
        <taxon>Metazoa</taxon>
        <taxon>Spiralia</taxon>
        <taxon>Lophotrochozoa</taxon>
        <taxon>Annelida</taxon>
        <taxon>Polychaeta</taxon>
        <taxon>Sedentaria</taxon>
        <taxon>Canalipalpata</taxon>
        <taxon>Terebellida</taxon>
        <taxon>Terebelliformia</taxon>
        <taxon>Alvinellidae</taxon>
        <taxon>Paralvinella</taxon>
    </lineage>
</organism>